<evidence type="ECO:0000256" key="1">
    <source>
        <dbReference type="SAM" id="MobiDB-lite"/>
    </source>
</evidence>
<dbReference type="AlphaFoldDB" id="A0AAD5N276"/>
<keyword evidence="3" id="KW-1185">Reference proteome</keyword>
<organism evidence="2 3">
    <name type="scientific">Parelaphostrongylus tenuis</name>
    <name type="common">Meningeal worm</name>
    <dbReference type="NCBI Taxonomy" id="148309"/>
    <lineage>
        <taxon>Eukaryota</taxon>
        <taxon>Metazoa</taxon>
        <taxon>Ecdysozoa</taxon>
        <taxon>Nematoda</taxon>
        <taxon>Chromadorea</taxon>
        <taxon>Rhabditida</taxon>
        <taxon>Rhabditina</taxon>
        <taxon>Rhabditomorpha</taxon>
        <taxon>Strongyloidea</taxon>
        <taxon>Metastrongylidae</taxon>
        <taxon>Parelaphostrongylus</taxon>
    </lineage>
</organism>
<dbReference type="EMBL" id="JAHQIW010003705">
    <property type="protein sequence ID" value="KAJ1359797.1"/>
    <property type="molecule type" value="Genomic_DNA"/>
</dbReference>
<proteinExistence type="predicted"/>
<feature type="region of interest" description="Disordered" evidence="1">
    <location>
        <begin position="1"/>
        <end position="58"/>
    </location>
</feature>
<evidence type="ECO:0000313" key="3">
    <source>
        <dbReference type="Proteomes" id="UP001196413"/>
    </source>
</evidence>
<name>A0AAD5N276_PARTN</name>
<protein>
    <submittedName>
        <fullName evidence="2">Uncharacterized protein</fullName>
    </submittedName>
</protein>
<evidence type="ECO:0000313" key="2">
    <source>
        <dbReference type="EMBL" id="KAJ1359797.1"/>
    </source>
</evidence>
<gene>
    <name evidence="2" type="ORF">KIN20_018598</name>
</gene>
<sequence length="86" mass="9743">MSQVQPDKATKESEAPSMRASVSGNSESEGDFTEENVGLISKTKKKGMNLERTPLLHRPMSITDSATVDFGRRLERESEEHRFFQR</sequence>
<accession>A0AAD5N276</accession>
<reference evidence="2" key="1">
    <citation type="submission" date="2021-06" db="EMBL/GenBank/DDBJ databases">
        <title>Parelaphostrongylus tenuis whole genome reference sequence.</title>
        <authorList>
            <person name="Garwood T.J."/>
            <person name="Larsen P.A."/>
            <person name="Fountain-Jones N.M."/>
            <person name="Garbe J.R."/>
            <person name="Macchietto M.G."/>
            <person name="Kania S.A."/>
            <person name="Gerhold R.W."/>
            <person name="Richards J.E."/>
            <person name="Wolf T.M."/>
        </authorList>
    </citation>
    <scope>NUCLEOTIDE SEQUENCE</scope>
    <source>
        <strain evidence="2">MNPRO001-30</strain>
        <tissue evidence="2">Meninges</tissue>
    </source>
</reference>
<dbReference type="Proteomes" id="UP001196413">
    <property type="component" value="Unassembled WGS sequence"/>
</dbReference>
<comment type="caution">
    <text evidence="2">The sequence shown here is derived from an EMBL/GenBank/DDBJ whole genome shotgun (WGS) entry which is preliminary data.</text>
</comment>